<proteinExistence type="predicted"/>
<keyword evidence="2" id="KW-0472">Membrane</keyword>
<dbReference type="OrthoDB" id="10599918at2759"/>
<comment type="caution">
    <text evidence="3">The sequence shown here is derived from an EMBL/GenBank/DDBJ whole genome shotgun (WGS) entry which is preliminary data.</text>
</comment>
<reference evidence="3 4" key="1">
    <citation type="submission" date="2016-07" db="EMBL/GenBank/DDBJ databases">
        <title>Pervasive Adenine N6-methylation of Active Genes in Fungi.</title>
        <authorList>
            <consortium name="DOE Joint Genome Institute"/>
            <person name="Mondo S.J."/>
            <person name="Dannebaum R.O."/>
            <person name="Kuo R.C."/>
            <person name="Labutti K."/>
            <person name="Haridas S."/>
            <person name="Kuo A."/>
            <person name="Salamov A."/>
            <person name="Ahrendt S.R."/>
            <person name="Lipzen A."/>
            <person name="Sullivan W."/>
            <person name="Andreopoulos W.B."/>
            <person name="Clum A."/>
            <person name="Lindquist E."/>
            <person name="Daum C."/>
            <person name="Ramamoorthy G.K."/>
            <person name="Gryganskyi A."/>
            <person name="Culley D."/>
            <person name="Magnuson J.K."/>
            <person name="James T.Y."/>
            <person name="O'Malley M.A."/>
            <person name="Stajich J.E."/>
            <person name="Spatafora J.W."/>
            <person name="Visel A."/>
            <person name="Grigoriev I.V."/>
        </authorList>
    </citation>
    <scope>NUCLEOTIDE SEQUENCE [LARGE SCALE GENOMIC DNA]</scope>
    <source>
        <strain evidence="3 4">ATCC 12442</strain>
    </source>
</reference>
<feature type="region of interest" description="Disordered" evidence="1">
    <location>
        <begin position="55"/>
        <end position="80"/>
    </location>
</feature>
<feature type="non-terminal residue" evidence="3">
    <location>
        <position position="1"/>
    </location>
</feature>
<keyword evidence="2" id="KW-1133">Transmembrane helix</keyword>
<feature type="transmembrane region" description="Helical" evidence="2">
    <location>
        <begin position="21"/>
        <end position="42"/>
    </location>
</feature>
<protein>
    <submittedName>
        <fullName evidence="3">Uncharacterized protein</fullName>
    </submittedName>
</protein>
<evidence type="ECO:0000256" key="1">
    <source>
        <dbReference type="SAM" id="MobiDB-lite"/>
    </source>
</evidence>
<keyword evidence="4" id="KW-1185">Reference proteome</keyword>
<dbReference type="Proteomes" id="UP000193922">
    <property type="component" value="Unassembled WGS sequence"/>
</dbReference>
<name>A0A1Y1W2F2_9FUNG</name>
<dbReference type="AlphaFoldDB" id="A0A1Y1W2F2"/>
<accession>A0A1Y1W2F2</accession>
<sequence>RFLAFKNYICSTLPLHRHLKLFSFSHLLLIAISLFLEMVLIVELEPSTEDLLDYASSTPVSTSPTEPAREFPPEGNEVIPSKALDKNPLTRYLKYLITTRISLVDTYVSDLPGVYEEALSSDSSLLNTSTQSLGRLASASMQFQQHIEELSRIGGDISTACGALDTTIECLMRRVVAERMQHAIKAEFEDYFLQIAEQSAKSFDSFEFGLSPSQYLDDWIPSIVVYGGPTEGLNWRSFIISHASPLVQHYAKYDLESAVDWEVAKRRINRKLTVSMPCDRLVQDRDLIADAGGYQQALDRLSKQVSGC</sequence>
<dbReference type="GeneID" id="63808324"/>
<organism evidence="3 4">
    <name type="scientific">Linderina pennispora</name>
    <dbReference type="NCBI Taxonomy" id="61395"/>
    <lineage>
        <taxon>Eukaryota</taxon>
        <taxon>Fungi</taxon>
        <taxon>Fungi incertae sedis</taxon>
        <taxon>Zoopagomycota</taxon>
        <taxon>Kickxellomycotina</taxon>
        <taxon>Kickxellomycetes</taxon>
        <taxon>Kickxellales</taxon>
        <taxon>Kickxellaceae</taxon>
        <taxon>Linderina</taxon>
    </lineage>
</organism>
<evidence type="ECO:0000313" key="3">
    <source>
        <dbReference type="EMBL" id="ORX67445.1"/>
    </source>
</evidence>
<evidence type="ECO:0000313" key="4">
    <source>
        <dbReference type="Proteomes" id="UP000193922"/>
    </source>
</evidence>
<feature type="compositionally biased region" description="Low complexity" evidence="1">
    <location>
        <begin position="56"/>
        <end position="66"/>
    </location>
</feature>
<dbReference type="RefSeq" id="XP_040741332.1">
    <property type="nucleotide sequence ID" value="XM_040891676.1"/>
</dbReference>
<dbReference type="EMBL" id="MCFD01000012">
    <property type="protein sequence ID" value="ORX67445.1"/>
    <property type="molecule type" value="Genomic_DNA"/>
</dbReference>
<keyword evidence="2" id="KW-0812">Transmembrane</keyword>
<evidence type="ECO:0000256" key="2">
    <source>
        <dbReference type="SAM" id="Phobius"/>
    </source>
</evidence>
<gene>
    <name evidence="3" type="ORF">DL89DRAFT_44803</name>
</gene>